<feature type="region of interest" description="Disordered" evidence="1">
    <location>
        <begin position="82"/>
        <end position="105"/>
    </location>
</feature>
<evidence type="ECO:0000313" key="3">
    <source>
        <dbReference type="Proteomes" id="UP001293254"/>
    </source>
</evidence>
<evidence type="ECO:0000256" key="1">
    <source>
        <dbReference type="SAM" id="MobiDB-lite"/>
    </source>
</evidence>
<comment type="caution">
    <text evidence="2">The sequence shown here is derived from an EMBL/GenBank/DDBJ whole genome shotgun (WGS) entry which is preliminary data.</text>
</comment>
<accession>A0AAE1XS13</accession>
<organism evidence="2 3">
    <name type="scientific">Sesamum alatum</name>
    <dbReference type="NCBI Taxonomy" id="300844"/>
    <lineage>
        <taxon>Eukaryota</taxon>
        <taxon>Viridiplantae</taxon>
        <taxon>Streptophyta</taxon>
        <taxon>Embryophyta</taxon>
        <taxon>Tracheophyta</taxon>
        <taxon>Spermatophyta</taxon>
        <taxon>Magnoliopsida</taxon>
        <taxon>eudicotyledons</taxon>
        <taxon>Gunneridae</taxon>
        <taxon>Pentapetalae</taxon>
        <taxon>asterids</taxon>
        <taxon>lamiids</taxon>
        <taxon>Lamiales</taxon>
        <taxon>Pedaliaceae</taxon>
        <taxon>Sesamum</taxon>
    </lineage>
</organism>
<dbReference type="EMBL" id="JACGWO010000010">
    <property type="protein sequence ID" value="KAK4416935.1"/>
    <property type="molecule type" value="Genomic_DNA"/>
</dbReference>
<name>A0AAE1XS13_9LAMI</name>
<keyword evidence="3" id="KW-1185">Reference proteome</keyword>
<reference evidence="2" key="1">
    <citation type="submission" date="2020-06" db="EMBL/GenBank/DDBJ databases">
        <authorList>
            <person name="Li T."/>
            <person name="Hu X."/>
            <person name="Zhang T."/>
            <person name="Song X."/>
            <person name="Zhang H."/>
            <person name="Dai N."/>
            <person name="Sheng W."/>
            <person name="Hou X."/>
            <person name="Wei L."/>
        </authorList>
    </citation>
    <scope>NUCLEOTIDE SEQUENCE</scope>
    <source>
        <strain evidence="2">3651</strain>
        <tissue evidence="2">Leaf</tissue>
    </source>
</reference>
<dbReference type="Proteomes" id="UP001293254">
    <property type="component" value="Unassembled WGS sequence"/>
</dbReference>
<sequence length="263" mass="27938">MILSNKRWGQKPVRTSGKRWNALLKWMEMMDSAGLYDRVDGQTLATKSLDFSGTRVDKSNGLSEKGNEVDISIELLKMRDADHDSKAPSDSNSMPGLETVLDLGDDDECGDTEAAGAGLPAEQGNPWFIGGDFNLVLSVSGRSYGVFLVHYSIEKFFKAIFDCGLVDVGASPASGRLGSLPTHNSGADSDSVDIVAIPISKHVVPAPQVYASSRGLLGSTGARVGYVTTQGKVGSVEAVADPSVENLMGMNQPTTLLQRQLGD</sequence>
<evidence type="ECO:0000313" key="2">
    <source>
        <dbReference type="EMBL" id="KAK4416935.1"/>
    </source>
</evidence>
<proteinExistence type="predicted"/>
<reference evidence="2" key="2">
    <citation type="journal article" date="2024" name="Plant">
        <title>Genomic evolution and insights into agronomic trait innovations of Sesamum species.</title>
        <authorList>
            <person name="Miao H."/>
            <person name="Wang L."/>
            <person name="Qu L."/>
            <person name="Liu H."/>
            <person name="Sun Y."/>
            <person name="Le M."/>
            <person name="Wang Q."/>
            <person name="Wei S."/>
            <person name="Zheng Y."/>
            <person name="Lin W."/>
            <person name="Duan Y."/>
            <person name="Cao H."/>
            <person name="Xiong S."/>
            <person name="Wang X."/>
            <person name="Wei L."/>
            <person name="Li C."/>
            <person name="Ma Q."/>
            <person name="Ju M."/>
            <person name="Zhao R."/>
            <person name="Li G."/>
            <person name="Mu C."/>
            <person name="Tian Q."/>
            <person name="Mei H."/>
            <person name="Zhang T."/>
            <person name="Gao T."/>
            <person name="Zhang H."/>
        </authorList>
    </citation>
    <scope>NUCLEOTIDE SEQUENCE</scope>
    <source>
        <strain evidence="2">3651</strain>
    </source>
</reference>
<dbReference type="AlphaFoldDB" id="A0AAE1XS13"/>
<protein>
    <submittedName>
        <fullName evidence="2">Uncharacterized protein</fullName>
    </submittedName>
</protein>
<gene>
    <name evidence="2" type="ORF">Salat_2519000</name>
</gene>